<dbReference type="SUPFAM" id="SSF56925">
    <property type="entry name" value="OMPA-like"/>
    <property type="match status" value="1"/>
</dbReference>
<keyword evidence="2" id="KW-0812">Transmembrane</keyword>
<dbReference type="EMBL" id="BATM01000025">
    <property type="protein sequence ID" value="GAD80125.1"/>
    <property type="molecule type" value="Genomic_DNA"/>
</dbReference>
<evidence type="ECO:0000313" key="5">
    <source>
        <dbReference type="EMBL" id="GAD80125.1"/>
    </source>
</evidence>
<dbReference type="Pfam" id="PF01389">
    <property type="entry name" value="OmpA_membrane"/>
    <property type="match status" value="1"/>
</dbReference>
<dbReference type="Proteomes" id="UP000016562">
    <property type="component" value="Unassembled WGS sequence"/>
</dbReference>
<organism evidence="5 6">
    <name type="scientific">Vibrio ezurae NBRC 102218</name>
    <dbReference type="NCBI Taxonomy" id="1219080"/>
    <lineage>
        <taxon>Bacteria</taxon>
        <taxon>Pseudomonadati</taxon>
        <taxon>Pseudomonadota</taxon>
        <taxon>Gammaproteobacteria</taxon>
        <taxon>Vibrionales</taxon>
        <taxon>Vibrionaceae</taxon>
        <taxon>Vibrio</taxon>
    </lineage>
</organism>
<comment type="caution">
    <text evidence="5">The sequence shown here is derived from an EMBL/GenBank/DDBJ whole genome shotgun (WGS) entry which is preliminary data.</text>
</comment>
<evidence type="ECO:0000256" key="2">
    <source>
        <dbReference type="ARBA" id="ARBA00023114"/>
    </source>
</evidence>
<keyword evidence="2" id="KW-0626">Porin</keyword>
<dbReference type="GO" id="GO:0009279">
    <property type="term" value="C:cell outer membrane"/>
    <property type="evidence" value="ECO:0007669"/>
    <property type="project" value="InterPro"/>
</dbReference>
<dbReference type="AlphaFoldDB" id="U3B2E1"/>
<keyword evidence="6" id="KW-1185">Reference proteome</keyword>
<dbReference type="GO" id="GO:0015288">
    <property type="term" value="F:porin activity"/>
    <property type="evidence" value="ECO:0007669"/>
    <property type="project" value="UniProtKB-KW"/>
</dbReference>
<feature type="chain" id="PRO_5004638518" description="Outer membrane protein OmpA-like transmembrane domain-containing protein" evidence="3">
    <location>
        <begin position="21"/>
        <end position="185"/>
    </location>
</feature>
<sequence>MKKLCLAASMLLAIPSASLATENTAFHSHLYGGVNIGLTNWGGLGTGVTNVTSVDDPDFAWGAFVGLHTLPWLAFELGYQNLGEADLTDVSGSYDAQTINFTAKFSHTVVENISIYGKVGTQWYDWNANGSNVAESDTGWTPHLGMGLEYKFNQHWSGALDYTWYNDVGGPDINYFGIAAIYHWH</sequence>
<comment type="similarity">
    <text evidence="1">Belongs to the outer membrane OOP (TC 1.B.6) superfamily. OmpA family.</text>
</comment>
<keyword evidence="2" id="KW-0406">Ion transport</keyword>
<dbReference type="InterPro" id="IPR011250">
    <property type="entry name" value="OMP/PagP_B-barrel"/>
</dbReference>
<feature type="signal peptide" evidence="3">
    <location>
        <begin position="1"/>
        <end position="20"/>
    </location>
</feature>
<dbReference type="OrthoDB" id="9782229at2"/>
<dbReference type="Gene3D" id="2.40.160.20">
    <property type="match status" value="1"/>
</dbReference>
<reference evidence="5 6" key="1">
    <citation type="submission" date="2013-09" db="EMBL/GenBank/DDBJ databases">
        <title>Whole genome shotgun sequence of Vibrio ezurae NBRC 102218.</title>
        <authorList>
            <person name="Yoshida I."/>
            <person name="Hosoyama A."/>
            <person name="Numata M."/>
            <person name="Hashimoto M."/>
            <person name="Hosoyama Y."/>
            <person name="Tsuchikane K."/>
            <person name="Noguchi M."/>
            <person name="Hirakata S."/>
            <person name="Ichikawa N."/>
            <person name="Ohji S."/>
            <person name="Yamazoe A."/>
            <person name="Fujita N."/>
        </authorList>
    </citation>
    <scope>NUCLEOTIDE SEQUENCE [LARGE SCALE GENOMIC DNA]</scope>
    <source>
        <strain evidence="5 6">NBRC 102218</strain>
    </source>
</reference>
<dbReference type="RefSeq" id="WP_021713833.1">
    <property type="nucleotide sequence ID" value="NZ_BATM01000025.1"/>
</dbReference>
<dbReference type="GO" id="GO:0046930">
    <property type="term" value="C:pore complex"/>
    <property type="evidence" value="ECO:0007669"/>
    <property type="project" value="UniProtKB-KW"/>
</dbReference>
<name>U3B2E1_9VIBR</name>
<dbReference type="STRING" id="1219080.VEZ01S_25_00080"/>
<proteinExistence type="inferred from homology"/>
<evidence type="ECO:0000259" key="4">
    <source>
        <dbReference type="Pfam" id="PF01389"/>
    </source>
</evidence>
<feature type="domain" description="Outer membrane protein OmpA-like transmembrane" evidence="4">
    <location>
        <begin position="29"/>
        <end position="169"/>
    </location>
</feature>
<evidence type="ECO:0000256" key="1">
    <source>
        <dbReference type="ARBA" id="ARBA00005710"/>
    </source>
</evidence>
<evidence type="ECO:0000313" key="6">
    <source>
        <dbReference type="Proteomes" id="UP000016562"/>
    </source>
</evidence>
<keyword evidence="2" id="KW-0813">Transport</keyword>
<evidence type="ECO:0000256" key="3">
    <source>
        <dbReference type="SAM" id="SignalP"/>
    </source>
</evidence>
<keyword evidence="3" id="KW-0732">Signal</keyword>
<accession>U3B2E1</accession>
<dbReference type="eggNOG" id="COG3637">
    <property type="taxonomic scope" value="Bacteria"/>
</dbReference>
<dbReference type="InterPro" id="IPR000498">
    <property type="entry name" value="OmpA-like_TM_dom"/>
</dbReference>
<gene>
    <name evidence="5" type="ORF">VEZ01S_25_00080</name>
</gene>
<protein>
    <recommendedName>
        <fullName evidence="4">Outer membrane protein OmpA-like transmembrane domain-containing protein</fullName>
    </recommendedName>
</protein>